<feature type="coiled-coil region" evidence="1">
    <location>
        <begin position="88"/>
        <end position="122"/>
    </location>
</feature>
<dbReference type="Proteomes" id="UP001168821">
    <property type="component" value="Unassembled WGS sequence"/>
</dbReference>
<dbReference type="AlphaFoldDB" id="A0AA38ISV9"/>
<name>A0AA38ISV9_9CUCU</name>
<accession>A0AA38ISV9</accession>
<feature type="region of interest" description="Disordered" evidence="2">
    <location>
        <begin position="237"/>
        <end position="287"/>
    </location>
</feature>
<reference evidence="3" key="1">
    <citation type="journal article" date="2023" name="G3 (Bethesda)">
        <title>Whole genome assemblies of Zophobas morio and Tenebrio molitor.</title>
        <authorList>
            <person name="Kaur S."/>
            <person name="Stinson S.A."/>
            <person name="diCenzo G.C."/>
        </authorList>
    </citation>
    <scope>NUCLEOTIDE SEQUENCE</scope>
    <source>
        <strain evidence="3">QUZm001</strain>
    </source>
</reference>
<proteinExistence type="predicted"/>
<evidence type="ECO:0000313" key="4">
    <source>
        <dbReference type="Proteomes" id="UP001168821"/>
    </source>
</evidence>
<keyword evidence="4" id="KW-1185">Reference proteome</keyword>
<dbReference type="EMBL" id="JALNTZ010000002">
    <property type="protein sequence ID" value="KAJ3660991.1"/>
    <property type="molecule type" value="Genomic_DNA"/>
</dbReference>
<evidence type="ECO:0000313" key="3">
    <source>
        <dbReference type="EMBL" id="KAJ3660991.1"/>
    </source>
</evidence>
<evidence type="ECO:0000256" key="2">
    <source>
        <dbReference type="SAM" id="MobiDB-lite"/>
    </source>
</evidence>
<protein>
    <submittedName>
        <fullName evidence="3">Uncharacterized protein</fullName>
    </submittedName>
</protein>
<sequence>MADTNTVQKAALINFNCTTCKRPVIKKKVICVNCKATFHQSCAQRTNCCSKKSTIAYHENESFADDGDDDIEENVTSQDILTNFQWENMKLKATIAEMSTTIELLKEQLHFSRTEVDTLTKQLKQVKNTSILGKYASVDMVNERFHQIINEIHQIKIHLYNKTANSIVSVEKPQCAIDKRLISTGTAADYKKTKNAQLMHDKQLQIMNEIIYLNEDDNKTQHDADDDVFQDGFKLVTHKKRGNKNEKQLNSGSSPKGKPSLNEKRRSKPIVGSGVSSSGNTLVGVPKRNKTSSFHISRLLPGTTVEDVVAFFASTSSEINCEKMSSKHPEVYSSFKITVPNSLTESVMDPNFWPSGVTVNKFFWKRTNQNQVA</sequence>
<evidence type="ECO:0000256" key="1">
    <source>
        <dbReference type="SAM" id="Coils"/>
    </source>
</evidence>
<organism evidence="3 4">
    <name type="scientific">Zophobas morio</name>
    <dbReference type="NCBI Taxonomy" id="2755281"/>
    <lineage>
        <taxon>Eukaryota</taxon>
        <taxon>Metazoa</taxon>
        <taxon>Ecdysozoa</taxon>
        <taxon>Arthropoda</taxon>
        <taxon>Hexapoda</taxon>
        <taxon>Insecta</taxon>
        <taxon>Pterygota</taxon>
        <taxon>Neoptera</taxon>
        <taxon>Endopterygota</taxon>
        <taxon>Coleoptera</taxon>
        <taxon>Polyphaga</taxon>
        <taxon>Cucujiformia</taxon>
        <taxon>Tenebrionidae</taxon>
        <taxon>Zophobas</taxon>
    </lineage>
</organism>
<keyword evidence="1" id="KW-0175">Coiled coil</keyword>
<gene>
    <name evidence="3" type="ORF">Zmor_005416</name>
</gene>
<comment type="caution">
    <text evidence="3">The sequence shown here is derived from an EMBL/GenBank/DDBJ whole genome shotgun (WGS) entry which is preliminary data.</text>
</comment>